<organism evidence="2 3">
    <name type="scientific">Snodgrassella alvi</name>
    <dbReference type="NCBI Taxonomy" id="1196083"/>
    <lineage>
        <taxon>Bacteria</taxon>
        <taxon>Pseudomonadati</taxon>
        <taxon>Pseudomonadota</taxon>
        <taxon>Betaproteobacteria</taxon>
        <taxon>Neisseriales</taxon>
        <taxon>Neisseriaceae</taxon>
        <taxon>Snodgrassella</taxon>
    </lineage>
</organism>
<dbReference type="InterPro" id="IPR021225">
    <property type="entry name" value="Tlde1_dom"/>
</dbReference>
<gene>
    <name evidence="2" type="ORF">BHC47_07685</name>
</gene>
<accession>A0A2N9Y2B1</accession>
<feature type="domain" description="Tlde1" evidence="1">
    <location>
        <begin position="20"/>
        <end position="114"/>
    </location>
</feature>
<dbReference type="EMBL" id="MEIV01000070">
    <property type="protein sequence ID" value="PIT61153.1"/>
    <property type="molecule type" value="Genomic_DNA"/>
</dbReference>
<dbReference type="Pfam" id="PF10908">
    <property type="entry name" value="Tlde1_dom"/>
    <property type="match status" value="1"/>
</dbReference>
<dbReference type="RefSeq" id="WP_100116266.1">
    <property type="nucleotide sequence ID" value="NZ_MEIV01000070.1"/>
</dbReference>
<sequence length="121" mass="13637">MTWTYEQNSGILSHNGEYIITGYAGFGKGKNEPSMQCVSNVGPLPRGKYIMKELILNHKHMGPYIIRLEPDPSNNMCGRSGFYIHGDSIKNPGTASTGCIILRKIYREKMWKSNDKNLVVK</sequence>
<evidence type="ECO:0000313" key="2">
    <source>
        <dbReference type="EMBL" id="PIT61153.1"/>
    </source>
</evidence>
<dbReference type="AlphaFoldDB" id="A0A2N9Y2B1"/>
<comment type="caution">
    <text evidence="2">The sequence shown here is derived from an EMBL/GenBank/DDBJ whole genome shotgun (WGS) entry which is preliminary data.</text>
</comment>
<reference evidence="2 3" key="1">
    <citation type="journal article" date="2017" name="MBio">
        <title>Type VI secretion-mediated competition in the bee gut microbiome.</title>
        <authorList>
            <person name="Steele M.I."/>
            <person name="Kwong W.K."/>
            <person name="Powell J.E."/>
            <person name="Whiteley M."/>
            <person name="Moran N.A."/>
        </authorList>
    </citation>
    <scope>NUCLEOTIDE SEQUENCE [LARGE SCALE GENOMIC DNA]</scope>
    <source>
        <strain evidence="2 3">PEB0171</strain>
    </source>
</reference>
<dbReference type="Proteomes" id="UP000231094">
    <property type="component" value="Unassembled WGS sequence"/>
</dbReference>
<protein>
    <submittedName>
        <fullName evidence="2">DUF2778 domain-containing protein</fullName>
    </submittedName>
</protein>
<evidence type="ECO:0000259" key="1">
    <source>
        <dbReference type="Pfam" id="PF10908"/>
    </source>
</evidence>
<name>A0A2N9Y2B1_9NEIS</name>
<proteinExistence type="predicted"/>
<evidence type="ECO:0000313" key="3">
    <source>
        <dbReference type="Proteomes" id="UP000231094"/>
    </source>
</evidence>